<dbReference type="OrthoDB" id="2019579at2759"/>
<gene>
    <name evidence="2" type="ORF">G2W53_032038</name>
</gene>
<dbReference type="PANTHER" id="PTHR36325:SF1">
    <property type="entry name" value="MYOSIN-2 HEAVY CHAIN-LIKE PROTEIN"/>
    <property type="match status" value="1"/>
</dbReference>
<feature type="compositionally biased region" description="Polar residues" evidence="1">
    <location>
        <begin position="312"/>
        <end position="323"/>
    </location>
</feature>
<organism evidence="2 3">
    <name type="scientific">Senna tora</name>
    <dbReference type="NCBI Taxonomy" id="362788"/>
    <lineage>
        <taxon>Eukaryota</taxon>
        <taxon>Viridiplantae</taxon>
        <taxon>Streptophyta</taxon>
        <taxon>Embryophyta</taxon>
        <taxon>Tracheophyta</taxon>
        <taxon>Spermatophyta</taxon>
        <taxon>Magnoliopsida</taxon>
        <taxon>eudicotyledons</taxon>
        <taxon>Gunneridae</taxon>
        <taxon>Pentapetalae</taxon>
        <taxon>rosids</taxon>
        <taxon>fabids</taxon>
        <taxon>Fabales</taxon>
        <taxon>Fabaceae</taxon>
        <taxon>Caesalpinioideae</taxon>
        <taxon>Cassia clade</taxon>
        <taxon>Senna</taxon>
    </lineage>
</organism>
<evidence type="ECO:0000256" key="1">
    <source>
        <dbReference type="SAM" id="MobiDB-lite"/>
    </source>
</evidence>
<feature type="region of interest" description="Disordered" evidence="1">
    <location>
        <begin position="746"/>
        <end position="780"/>
    </location>
</feature>
<feature type="compositionally biased region" description="Basic and acidic residues" evidence="1">
    <location>
        <begin position="455"/>
        <end position="478"/>
    </location>
</feature>
<keyword evidence="3" id="KW-1185">Reference proteome</keyword>
<feature type="region of interest" description="Disordered" evidence="1">
    <location>
        <begin position="565"/>
        <end position="584"/>
    </location>
</feature>
<feature type="region of interest" description="Disordered" evidence="1">
    <location>
        <begin position="282"/>
        <end position="340"/>
    </location>
</feature>
<dbReference type="Proteomes" id="UP000634136">
    <property type="component" value="Unassembled WGS sequence"/>
</dbReference>
<sequence>MDLGCLDLGCISTSEIQRADPESLRSSATKEEDSSDCLSANSKIGKASLVLVLTECPVRLRTTEEDQNKLSREAGQSTSSALNKFTSQIKKPPHRKTSPINWFPRKKVDSYLKRKIKMLQEVAGMNLTLDQTLGSSNPHYSKVLKEKMAAKAAVHKAMEARRAALVEASWCRILRAARIPSEDAEAQLLKAEENAIEAFEAAQALGVIMYDMPDCPRKHCQIETSIVTSEGSSTHTVTASFETEFEVDKEVAAAVKSAFVRLANCPSFNKDEFRELLRKISQNPETDESTQDLHEFSSEYESESGSERDSVSRNSDFSSQDLDSNMPFPRISQRKSRRRQSLDKLNRIKLVDMMIERLKCLKEDELSSLATIVATCGLSSVLAEVQNIKQHNTGSAATNHNSSSRIGFSARRMSTLGTGKSDLIMDSQMRKKQVESELPSLDKFLVKRMTKLEREVQEAKNNRRNETETVRDSSRKSVDGTPSETIPDLGSILVKNYSKFEKDIKEAKSKSGKEMLGAPNEVPLPNRQKDQTVTEVPSLDKFLVKHVSRLEREVQEAKRMVESKKLKNNSEGKENMNLNNDEIEDNRDGLDKILIKPVHRLEREKIQALSQGSHGENYRQKKNQGVTNDTDCESLDKILVKHVSRLEKEKMRLKSQDERFEVKKTQRNNTHLETNEEGGLDQILIKHKSRLEKEKMRFKSEEERFEVNRSQRKTYLETKEEGGLDQILVKHKSKLEREKIFAAQEQPENPINHSMARREAREKELQEAWGGLSLGNSMKPSLSKLERDKAAWIKAEEEERRQVMKAI</sequence>
<dbReference type="AlphaFoldDB" id="A0A834SX51"/>
<dbReference type="PANTHER" id="PTHR36325">
    <property type="entry name" value="MYOSIN-2 HEAVY CHAIN-LIKE PROTEIN"/>
    <property type="match status" value="1"/>
</dbReference>
<evidence type="ECO:0000313" key="3">
    <source>
        <dbReference type="Proteomes" id="UP000634136"/>
    </source>
</evidence>
<reference evidence="2" key="1">
    <citation type="submission" date="2020-09" db="EMBL/GenBank/DDBJ databases">
        <title>Genome-Enabled Discovery of Anthraquinone Biosynthesis in Senna tora.</title>
        <authorList>
            <person name="Kang S.-H."/>
            <person name="Pandey R.P."/>
            <person name="Lee C.-M."/>
            <person name="Sim J.-S."/>
            <person name="Jeong J.-T."/>
            <person name="Choi B.-S."/>
            <person name="Jung M."/>
            <person name="Ginzburg D."/>
            <person name="Zhao K."/>
            <person name="Won S.Y."/>
            <person name="Oh T.-J."/>
            <person name="Yu Y."/>
            <person name="Kim N.-H."/>
            <person name="Lee O.R."/>
            <person name="Lee T.-H."/>
            <person name="Bashyal P."/>
            <person name="Kim T.-S."/>
            <person name="Lee W.-H."/>
            <person name="Kawkins C."/>
            <person name="Kim C.-K."/>
            <person name="Kim J.S."/>
            <person name="Ahn B.O."/>
            <person name="Rhee S.Y."/>
            <person name="Sohng J.K."/>
        </authorList>
    </citation>
    <scope>NUCLEOTIDE SEQUENCE</scope>
    <source>
        <tissue evidence="2">Leaf</tissue>
    </source>
</reference>
<protein>
    <submittedName>
        <fullName evidence="2">Golgin subfamily A member 4-like protein</fullName>
    </submittedName>
</protein>
<comment type="caution">
    <text evidence="2">The sequence shown here is derived from an EMBL/GenBank/DDBJ whole genome shotgun (WGS) entry which is preliminary data.</text>
</comment>
<name>A0A834SX51_9FABA</name>
<feature type="compositionally biased region" description="Basic and acidic residues" evidence="1">
    <location>
        <begin position="756"/>
        <end position="766"/>
    </location>
</feature>
<feature type="compositionally biased region" description="Basic and acidic residues" evidence="1">
    <location>
        <begin position="565"/>
        <end position="574"/>
    </location>
</feature>
<feature type="region of interest" description="Disordered" evidence="1">
    <location>
        <begin position="455"/>
        <end position="485"/>
    </location>
</feature>
<accession>A0A834SX51</accession>
<evidence type="ECO:0000313" key="2">
    <source>
        <dbReference type="EMBL" id="KAF7811062.1"/>
    </source>
</evidence>
<dbReference type="EMBL" id="JAAIUW010000010">
    <property type="protein sequence ID" value="KAF7811062.1"/>
    <property type="molecule type" value="Genomic_DNA"/>
</dbReference>
<proteinExistence type="predicted"/>
<feature type="region of interest" description="Disordered" evidence="1">
    <location>
        <begin position="610"/>
        <end position="629"/>
    </location>
</feature>